<dbReference type="EMBL" id="LKCM01000490">
    <property type="protein sequence ID" value="KPQ40928.1"/>
    <property type="molecule type" value="Genomic_DNA"/>
</dbReference>
<dbReference type="SUPFAM" id="SSF89447">
    <property type="entry name" value="AbrB/MazE/MraZ-like"/>
    <property type="match status" value="1"/>
</dbReference>
<evidence type="ECO:0000313" key="3">
    <source>
        <dbReference type="Proteomes" id="UP000050360"/>
    </source>
</evidence>
<dbReference type="InterPro" id="IPR007159">
    <property type="entry name" value="SpoVT-AbrB_dom"/>
</dbReference>
<sequence>MQKIRMSRKGQVVIPAQIRKKYKLKEGHMLFLEEEEGSIKLMPRTKLRSLCGTWPDLDIKAVTKEIIEDRKRDR</sequence>
<proteinExistence type="predicted"/>
<evidence type="ECO:0000313" key="2">
    <source>
        <dbReference type="EMBL" id="KPQ40928.1"/>
    </source>
</evidence>
<dbReference type="Proteomes" id="UP000050360">
    <property type="component" value="Unassembled WGS sequence"/>
</dbReference>
<dbReference type="Pfam" id="PF04014">
    <property type="entry name" value="MazE_antitoxin"/>
    <property type="match status" value="1"/>
</dbReference>
<evidence type="ECO:0000259" key="1">
    <source>
        <dbReference type="SMART" id="SM00966"/>
    </source>
</evidence>
<dbReference type="AlphaFoldDB" id="A0A0P7ZZC9"/>
<dbReference type="GO" id="GO:0003677">
    <property type="term" value="F:DNA binding"/>
    <property type="evidence" value="ECO:0007669"/>
    <property type="project" value="InterPro"/>
</dbReference>
<dbReference type="InterPro" id="IPR037914">
    <property type="entry name" value="SpoVT-AbrB_sf"/>
</dbReference>
<name>A0A0P7ZZC9_9EURY</name>
<dbReference type="SMART" id="SM00966">
    <property type="entry name" value="SpoVT_AbrB"/>
    <property type="match status" value="1"/>
</dbReference>
<comment type="caution">
    <text evidence="2">The sequence shown here is derived from an EMBL/GenBank/DDBJ whole genome shotgun (WGS) entry which is preliminary data.</text>
</comment>
<dbReference type="NCBIfam" id="TIGR01439">
    <property type="entry name" value="lp_hng_hel_AbrB"/>
    <property type="match status" value="1"/>
</dbReference>
<dbReference type="Gene3D" id="2.10.260.10">
    <property type="match status" value="1"/>
</dbReference>
<gene>
    <name evidence="2" type="ORF">MPEBLZ_04534</name>
</gene>
<reference evidence="2 3" key="1">
    <citation type="submission" date="2015-09" db="EMBL/GenBank/DDBJ databases">
        <title>A metagenomics-based metabolic model of nitrate-dependent anaerobic oxidation of methane by Methanoperedens-like archaea.</title>
        <authorList>
            <person name="Arshad A."/>
            <person name="Speth D.R."/>
            <person name="De Graaf R.M."/>
            <person name="Op Den Camp H.J."/>
            <person name="Jetten M.S."/>
            <person name="Welte C.U."/>
        </authorList>
    </citation>
    <scope>NUCLEOTIDE SEQUENCE [LARGE SCALE GENOMIC DNA]</scope>
</reference>
<organism evidence="2 3">
    <name type="scientific">Candidatus Methanoperedens nitratireducens</name>
    <dbReference type="NCBI Taxonomy" id="1392998"/>
    <lineage>
        <taxon>Archaea</taxon>
        <taxon>Methanobacteriati</taxon>
        <taxon>Methanobacteriota</taxon>
        <taxon>Stenosarchaea group</taxon>
        <taxon>Methanomicrobia</taxon>
        <taxon>Methanosarcinales</taxon>
        <taxon>ANME-2 cluster</taxon>
        <taxon>Candidatus Methanoperedentaceae</taxon>
        <taxon>Candidatus Methanoperedens</taxon>
    </lineage>
</organism>
<feature type="domain" description="SpoVT-AbrB" evidence="1">
    <location>
        <begin position="4"/>
        <end position="49"/>
    </location>
</feature>
<protein>
    <submittedName>
        <fullName evidence="2">SpoVT / AbrB like domain protein</fullName>
    </submittedName>
</protein>
<accession>A0A0P7ZZC9</accession>